<dbReference type="InterPro" id="IPR001451">
    <property type="entry name" value="Hexapep"/>
</dbReference>
<dbReference type="NCBIfam" id="NF002060">
    <property type="entry name" value="PRK00892.1"/>
    <property type="match status" value="1"/>
</dbReference>
<dbReference type="InterPro" id="IPR020573">
    <property type="entry name" value="UDP_GlcNAc_AcTrfase_non-rep"/>
</dbReference>
<evidence type="ECO:0000259" key="9">
    <source>
        <dbReference type="Pfam" id="PF04613"/>
    </source>
</evidence>
<dbReference type="GO" id="GO:0009245">
    <property type="term" value="P:lipid A biosynthetic process"/>
    <property type="evidence" value="ECO:0007669"/>
    <property type="project" value="UniProtKB-UniRule"/>
</dbReference>
<feature type="region of interest" description="Disordered" evidence="8">
    <location>
        <begin position="341"/>
        <end position="360"/>
    </location>
</feature>
<dbReference type="PANTHER" id="PTHR43378:SF2">
    <property type="entry name" value="UDP-3-O-ACYLGLUCOSAMINE N-ACYLTRANSFERASE 1, MITOCHONDRIAL-RELATED"/>
    <property type="match status" value="1"/>
</dbReference>
<evidence type="ECO:0000256" key="8">
    <source>
        <dbReference type="SAM" id="MobiDB-lite"/>
    </source>
</evidence>
<dbReference type="PANTHER" id="PTHR43378">
    <property type="entry name" value="UDP-3-O-ACYLGLUCOSAMINE N-ACYLTRANSFERASE"/>
    <property type="match status" value="1"/>
</dbReference>
<keyword evidence="6 7" id="KW-0012">Acyltransferase</keyword>
<dbReference type="GO" id="GO:0043886">
    <property type="term" value="F:structural constituent of carboxysome shell"/>
    <property type="evidence" value="ECO:0007669"/>
    <property type="project" value="UniProtKB-ARBA"/>
</dbReference>
<keyword evidence="5 7" id="KW-0443">Lipid metabolism</keyword>
<dbReference type="SUPFAM" id="SSF51161">
    <property type="entry name" value="Trimeric LpxA-like enzymes"/>
    <property type="match status" value="1"/>
</dbReference>
<dbReference type="Pfam" id="PF00132">
    <property type="entry name" value="Hexapep"/>
    <property type="match status" value="1"/>
</dbReference>
<comment type="pathway">
    <text evidence="7">Bacterial outer membrane biogenesis; LPS lipid A biosynthesis.</text>
</comment>
<feature type="active site" description="Proton acceptor" evidence="7">
    <location>
        <position position="247"/>
    </location>
</feature>
<dbReference type="HAMAP" id="MF_00523">
    <property type="entry name" value="LpxD"/>
    <property type="match status" value="1"/>
</dbReference>
<accession>A0A7C3KGC5</accession>
<proteinExistence type="inferred from homology"/>
<comment type="subunit">
    <text evidence="7">Homotrimer.</text>
</comment>
<keyword evidence="2 7" id="KW-0441">Lipid A biosynthesis</keyword>
<dbReference type="Gene3D" id="2.160.10.10">
    <property type="entry name" value="Hexapeptide repeat proteins"/>
    <property type="match status" value="1"/>
</dbReference>
<keyword evidence="1 7" id="KW-0444">Lipid biosynthesis</keyword>
<protein>
    <recommendedName>
        <fullName evidence="7">UDP-3-O-acylglucosamine N-acyltransferase</fullName>
        <ecNumber evidence="7">2.3.1.191</ecNumber>
    </recommendedName>
</protein>
<dbReference type="EMBL" id="DSRU01000230">
    <property type="protein sequence ID" value="HFM99207.1"/>
    <property type="molecule type" value="Genomic_DNA"/>
</dbReference>
<dbReference type="GO" id="GO:0103118">
    <property type="term" value="F:UDP-3-O-[(3R)-3-hydroxyacyl]-glucosamine N-acyltransferase activity"/>
    <property type="evidence" value="ECO:0007669"/>
    <property type="project" value="UniProtKB-EC"/>
</dbReference>
<evidence type="ECO:0000256" key="1">
    <source>
        <dbReference type="ARBA" id="ARBA00022516"/>
    </source>
</evidence>
<evidence type="ECO:0000256" key="7">
    <source>
        <dbReference type="HAMAP-Rule" id="MF_00523"/>
    </source>
</evidence>
<dbReference type="AlphaFoldDB" id="A0A7C3KGC5"/>
<evidence type="ECO:0000256" key="5">
    <source>
        <dbReference type="ARBA" id="ARBA00023098"/>
    </source>
</evidence>
<dbReference type="GO" id="GO:0016410">
    <property type="term" value="F:N-acyltransferase activity"/>
    <property type="evidence" value="ECO:0007669"/>
    <property type="project" value="InterPro"/>
</dbReference>
<reference evidence="10" key="1">
    <citation type="journal article" date="2020" name="mSystems">
        <title>Genome- and Community-Level Interaction Insights into Carbon Utilization and Element Cycling Functions of Hydrothermarchaeota in Hydrothermal Sediment.</title>
        <authorList>
            <person name="Zhou Z."/>
            <person name="Liu Y."/>
            <person name="Xu W."/>
            <person name="Pan J."/>
            <person name="Luo Z.H."/>
            <person name="Li M."/>
        </authorList>
    </citation>
    <scope>NUCLEOTIDE SEQUENCE [LARGE SCALE GENOMIC DNA]</scope>
    <source>
        <strain evidence="10">SpSt-418</strain>
    </source>
</reference>
<dbReference type="GO" id="GO:0031470">
    <property type="term" value="C:carboxysome"/>
    <property type="evidence" value="ECO:0007669"/>
    <property type="project" value="UniProtKB-ARBA"/>
</dbReference>
<evidence type="ECO:0000256" key="4">
    <source>
        <dbReference type="ARBA" id="ARBA00022737"/>
    </source>
</evidence>
<dbReference type="Gene3D" id="3.40.1390.10">
    <property type="entry name" value="MurE/MurF, N-terminal domain"/>
    <property type="match status" value="1"/>
</dbReference>
<keyword evidence="4 7" id="KW-0677">Repeat</keyword>
<gene>
    <name evidence="7 10" type="primary">lpxD</name>
    <name evidence="10" type="ORF">ENR64_15895</name>
</gene>
<dbReference type="UniPathway" id="UPA00973"/>
<comment type="catalytic activity">
    <reaction evidence="7">
        <text>a UDP-3-O-[(3R)-3-hydroxyacyl]-alpha-D-glucosamine + a (3R)-hydroxyacyl-[ACP] = a UDP-2-N,3-O-bis[(3R)-3-hydroxyacyl]-alpha-D-glucosamine + holo-[ACP] + H(+)</text>
        <dbReference type="Rhea" id="RHEA:53836"/>
        <dbReference type="Rhea" id="RHEA-COMP:9685"/>
        <dbReference type="Rhea" id="RHEA-COMP:9945"/>
        <dbReference type="ChEBI" id="CHEBI:15378"/>
        <dbReference type="ChEBI" id="CHEBI:64479"/>
        <dbReference type="ChEBI" id="CHEBI:78827"/>
        <dbReference type="ChEBI" id="CHEBI:137740"/>
        <dbReference type="ChEBI" id="CHEBI:137748"/>
        <dbReference type="EC" id="2.3.1.191"/>
    </reaction>
</comment>
<dbReference type="CDD" id="cd03352">
    <property type="entry name" value="LbH_LpxD"/>
    <property type="match status" value="1"/>
</dbReference>
<dbReference type="NCBIfam" id="TIGR01853">
    <property type="entry name" value="lipid_A_lpxD"/>
    <property type="match status" value="1"/>
</dbReference>
<sequence length="360" mass="38052">MKFSELVEKLSAATGRALKTGGNQSIDIVGVAAINEASPGTVSYVEGQKFAAQIDTTQASALILPRGDEFAARANARNITWVEAPFPRLMFAQTIALFYQPFKPAPRIHPSAVIDPSATIGEAVSIGAHVVIQASVTIGDNVCIHPNVVIYPGVQIGDRTTLHANCVIQERTQIGADCVIHAGAVVGSEGFGFVPIPDGWYKMEQSGIVVLEDGVEIGCNSTIDRPAVGETRLGRNTKLDNLIHIAHGCRIGQNCAMAAQVGLAGGVKLGNRVLLGGQVGIANQFSVGDNTQISAQAGVLSSIAANKIVSGSPAIDHEIFLRAATIFPRLPEMRRTLRDLKRRVDQLSPPDNEPTDAEQA</sequence>
<evidence type="ECO:0000256" key="2">
    <source>
        <dbReference type="ARBA" id="ARBA00022556"/>
    </source>
</evidence>
<dbReference type="EC" id="2.3.1.191" evidence="7"/>
<dbReference type="InterPro" id="IPR007691">
    <property type="entry name" value="LpxD"/>
</dbReference>
<name>A0A7C3KGC5_9CYAN</name>
<feature type="domain" description="UDP-3-O-[3-hydroxymyristoyl] glucosamine N-acyltransferase non-repeat region" evidence="9">
    <location>
        <begin position="26"/>
        <end position="97"/>
    </location>
</feature>
<evidence type="ECO:0000256" key="6">
    <source>
        <dbReference type="ARBA" id="ARBA00023315"/>
    </source>
</evidence>
<keyword evidence="3 7" id="KW-0808">Transferase</keyword>
<dbReference type="GO" id="GO:0016020">
    <property type="term" value="C:membrane"/>
    <property type="evidence" value="ECO:0007669"/>
    <property type="project" value="GOC"/>
</dbReference>
<dbReference type="InterPro" id="IPR011004">
    <property type="entry name" value="Trimer_LpxA-like_sf"/>
</dbReference>
<evidence type="ECO:0000256" key="3">
    <source>
        <dbReference type="ARBA" id="ARBA00022679"/>
    </source>
</evidence>
<organism evidence="10">
    <name type="scientific">Oscillatoriales cyanobacterium SpSt-418</name>
    <dbReference type="NCBI Taxonomy" id="2282169"/>
    <lineage>
        <taxon>Bacteria</taxon>
        <taxon>Bacillati</taxon>
        <taxon>Cyanobacteriota</taxon>
        <taxon>Cyanophyceae</taxon>
        <taxon>Oscillatoriophycideae</taxon>
        <taxon>Oscillatoriales</taxon>
    </lineage>
</organism>
<comment type="similarity">
    <text evidence="7">Belongs to the transferase hexapeptide repeat family. LpxD subfamily.</text>
</comment>
<comment type="caution">
    <text evidence="10">The sequence shown here is derived from an EMBL/GenBank/DDBJ whole genome shotgun (WGS) entry which is preliminary data.</text>
</comment>
<comment type="function">
    <text evidence="7">Catalyzes the N-acylation of UDP-3-O-acylglucosamine using 3-hydroxyacyl-ACP as the acyl donor. Is involved in the biosynthesis of lipid A, a phosphorylated glycolipid that anchors the lipopolysaccharide to the outer membrane of the cell.</text>
</comment>
<evidence type="ECO:0000313" key="10">
    <source>
        <dbReference type="EMBL" id="HFM99207.1"/>
    </source>
</evidence>
<dbReference type="Pfam" id="PF04613">
    <property type="entry name" value="LpxD"/>
    <property type="match status" value="1"/>
</dbReference>